<gene>
    <name evidence="10" type="ORF">MUS1_10660</name>
</gene>
<keyword evidence="8" id="KW-0067">ATP-binding</keyword>
<keyword evidence="11" id="KW-1185">Reference proteome</keyword>
<dbReference type="EC" id="2.5.1.17" evidence="3 8"/>
<dbReference type="PANTHER" id="PTHR46638">
    <property type="entry name" value="CORRINOID ADENOSYLTRANSFERASE"/>
    <property type="match status" value="1"/>
</dbReference>
<keyword evidence="8 10" id="KW-0808">Transferase</keyword>
<dbReference type="Proteomes" id="UP000054058">
    <property type="component" value="Unassembled WGS sequence"/>
</dbReference>
<dbReference type="Pfam" id="PF02572">
    <property type="entry name" value="CobA_CobO_BtuR"/>
    <property type="match status" value="1"/>
</dbReference>
<reference evidence="10 11" key="1">
    <citation type="submission" date="2014-01" db="EMBL/GenBank/DDBJ databases">
        <title>Marinomonas ushuaiensis DSM 15871 Genome Sequencing.</title>
        <authorList>
            <person name="Lai Q."/>
            <person name="Shao Z.S."/>
        </authorList>
    </citation>
    <scope>NUCLEOTIDE SEQUENCE [LARGE SCALE GENOMIC DNA]</scope>
    <source>
        <strain evidence="10 11">DSM 15871</strain>
    </source>
</reference>
<feature type="region of interest" description="Disordered" evidence="9">
    <location>
        <begin position="1"/>
        <end position="24"/>
    </location>
</feature>
<keyword evidence="8" id="KW-0547">Nucleotide-binding</keyword>
<evidence type="ECO:0000313" key="10">
    <source>
        <dbReference type="EMBL" id="ETX11259.1"/>
    </source>
</evidence>
<evidence type="ECO:0000256" key="7">
    <source>
        <dbReference type="ARBA" id="ARBA00048692"/>
    </source>
</evidence>
<protein>
    <recommendedName>
        <fullName evidence="3 8">Corrinoid adenosyltransferase</fullName>
        <ecNumber evidence="3 8">2.5.1.17</ecNumber>
    </recommendedName>
    <alternativeName>
        <fullName evidence="8">Cob(II)alamin adenosyltransferase</fullName>
    </alternativeName>
    <alternativeName>
        <fullName evidence="8">Cob(II)yrinic acid a,c-diamide adenosyltransferase</fullName>
    </alternativeName>
</protein>
<proteinExistence type="inferred from homology"/>
<dbReference type="SUPFAM" id="SSF52540">
    <property type="entry name" value="P-loop containing nucleoside triphosphate hydrolases"/>
    <property type="match status" value="1"/>
</dbReference>
<evidence type="ECO:0000256" key="8">
    <source>
        <dbReference type="PIRNR" id="PIRNR015617"/>
    </source>
</evidence>
<evidence type="ECO:0000313" key="11">
    <source>
        <dbReference type="Proteomes" id="UP000054058"/>
    </source>
</evidence>
<evidence type="ECO:0000256" key="9">
    <source>
        <dbReference type="SAM" id="MobiDB-lite"/>
    </source>
</evidence>
<comment type="similarity">
    <text evidence="2 8">Belongs to the Cob(I)alamin adenosyltransferase family.</text>
</comment>
<dbReference type="PATRIC" id="fig|1122207.3.peg.1263"/>
<keyword evidence="8" id="KW-0169">Cobalamin biosynthesis</keyword>
<dbReference type="InterPro" id="IPR027417">
    <property type="entry name" value="P-loop_NTPase"/>
</dbReference>
<dbReference type="CDD" id="cd00561">
    <property type="entry name" value="CobA_ACA"/>
    <property type="match status" value="1"/>
</dbReference>
<evidence type="ECO:0000256" key="6">
    <source>
        <dbReference type="ARBA" id="ARBA00048555"/>
    </source>
</evidence>
<dbReference type="UniPathway" id="UPA00148">
    <property type="reaction ID" value="UER00233"/>
</dbReference>
<dbReference type="GO" id="GO:0009236">
    <property type="term" value="P:cobalamin biosynthetic process"/>
    <property type="evidence" value="ECO:0007669"/>
    <property type="project" value="UniProtKB-UniRule"/>
</dbReference>
<dbReference type="Gene3D" id="3.40.50.300">
    <property type="entry name" value="P-loop containing nucleotide triphosphate hydrolases"/>
    <property type="match status" value="1"/>
</dbReference>
<keyword evidence="8" id="KW-0963">Cytoplasm</keyword>
<sequence length="219" mass="24396">MTQEKMTKTPLTPSIEKDTADQDALDKNEARLLKKKAVVDKRIASATEERGVTILLTGNGKGKSSSGFGTMARALGHGQKCGVIQFIKGRKKTGEQLFFGEHPLVDFHVMGHGFTWETRNPELEKEAAEQAWDLAKKMLSDPSIHFILLDEITYMYKYGYLNEDDLVAALAARPKHQNVMMTGRTAPRVLLDNVDTHSKIADERHAFANGVKAQVGIEW</sequence>
<evidence type="ECO:0000256" key="3">
    <source>
        <dbReference type="ARBA" id="ARBA00012454"/>
    </source>
</evidence>
<dbReference type="GO" id="GO:0005737">
    <property type="term" value="C:cytoplasm"/>
    <property type="evidence" value="ECO:0007669"/>
    <property type="project" value="UniProtKB-SubCell"/>
</dbReference>
<comment type="pathway">
    <text evidence="1 8">Cofactor biosynthesis; adenosylcobalamin biosynthesis; adenosylcobalamin from cob(II)yrinate a,c-diamide: step 2/7.</text>
</comment>
<dbReference type="GO" id="GO:0006779">
    <property type="term" value="P:porphyrin-containing compound biosynthetic process"/>
    <property type="evidence" value="ECO:0007669"/>
    <property type="project" value="UniProtKB-UniRule"/>
</dbReference>
<name>X7E5C0_9GAMM</name>
<keyword evidence="4 8" id="KW-0627">Porphyrin biosynthesis</keyword>
<dbReference type="STRING" id="1122207.MUS1_10660"/>
<dbReference type="AlphaFoldDB" id="X7E5C0"/>
<comment type="subcellular location">
    <subcellularLocation>
        <location evidence="8">Cytoplasm</location>
    </subcellularLocation>
</comment>
<dbReference type="GO" id="GO:0008817">
    <property type="term" value="F:corrinoid adenosyltransferase activity"/>
    <property type="evidence" value="ECO:0007669"/>
    <property type="project" value="UniProtKB-UniRule"/>
</dbReference>
<comment type="caution">
    <text evidence="10">The sequence shown here is derived from an EMBL/GenBank/DDBJ whole genome shotgun (WGS) entry which is preliminary data.</text>
</comment>
<organism evidence="10 11">
    <name type="scientific">Marinomonas ushuaiensis DSM 15871</name>
    <dbReference type="NCBI Taxonomy" id="1122207"/>
    <lineage>
        <taxon>Bacteria</taxon>
        <taxon>Pseudomonadati</taxon>
        <taxon>Pseudomonadota</taxon>
        <taxon>Gammaproteobacteria</taxon>
        <taxon>Oceanospirillales</taxon>
        <taxon>Oceanospirillaceae</taxon>
        <taxon>Marinomonas</taxon>
    </lineage>
</organism>
<dbReference type="PANTHER" id="PTHR46638:SF1">
    <property type="entry name" value="CORRINOID ADENOSYLTRANSFERASE"/>
    <property type="match status" value="1"/>
</dbReference>
<evidence type="ECO:0000256" key="4">
    <source>
        <dbReference type="ARBA" id="ARBA00023244"/>
    </source>
</evidence>
<comment type="catalytic activity">
    <reaction evidence="7 8">
        <text>2 cob(II)alamin + reduced [electron-transfer flavoprotein] + 2 ATP = 2 adenosylcob(III)alamin + 2 triphosphate + oxidized [electron-transfer flavoprotein] + 3 H(+)</text>
        <dbReference type="Rhea" id="RHEA:28671"/>
        <dbReference type="Rhea" id="RHEA-COMP:10685"/>
        <dbReference type="Rhea" id="RHEA-COMP:10686"/>
        <dbReference type="ChEBI" id="CHEBI:15378"/>
        <dbReference type="ChEBI" id="CHEBI:16304"/>
        <dbReference type="ChEBI" id="CHEBI:18036"/>
        <dbReference type="ChEBI" id="CHEBI:18408"/>
        <dbReference type="ChEBI" id="CHEBI:30616"/>
        <dbReference type="ChEBI" id="CHEBI:57692"/>
        <dbReference type="ChEBI" id="CHEBI:58307"/>
        <dbReference type="EC" id="2.5.1.17"/>
    </reaction>
</comment>
<dbReference type="InterPro" id="IPR003724">
    <property type="entry name" value="CblAdoTrfase_CobA"/>
</dbReference>
<feature type="compositionally biased region" description="Polar residues" evidence="9">
    <location>
        <begin position="1"/>
        <end position="12"/>
    </location>
</feature>
<dbReference type="eggNOG" id="COG2109">
    <property type="taxonomic scope" value="Bacteria"/>
</dbReference>
<dbReference type="PIRSF" id="PIRSF015617">
    <property type="entry name" value="Adensltrnsf_CobA"/>
    <property type="match status" value="1"/>
</dbReference>
<feature type="compositionally biased region" description="Basic and acidic residues" evidence="9">
    <location>
        <begin position="15"/>
        <end position="24"/>
    </location>
</feature>
<evidence type="ECO:0000256" key="2">
    <source>
        <dbReference type="ARBA" id="ARBA00007487"/>
    </source>
</evidence>
<evidence type="ECO:0000256" key="1">
    <source>
        <dbReference type="ARBA" id="ARBA00005121"/>
    </source>
</evidence>
<comment type="catalytic activity">
    <reaction evidence="6 8">
        <text>2 cob(II)yrinate a,c diamide + reduced [electron-transfer flavoprotein] + 2 ATP = 2 adenosylcob(III)yrinate a,c-diamide + 2 triphosphate + oxidized [electron-transfer flavoprotein] + 3 H(+)</text>
        <dbReference type="Rhea" id="RHEA:11528"/>
        <dbReference type="Rhea" id="RHEA-COMP:10685"/>
        <dbReference type="Rhea" id="RHEA-COMP:10686"/>
        <dbReference type="ChEBI" id="CHEBI:15378"/>
        <dbReference type="ChEBI" id="CHEBI:18036"/>
        <dbReference type="ChEBI" id="CHEBI:30616"/>
        <dbReference type="ChEBI" id="CHEBI:57692"/>
        <dbReference type="ChEBI" id="CHEBI:58307"/>
        <dbReference type="ChEBI" id="CHEBI:58503"/>
        <dbReference type="ChEBI" id="CHEBI:58537"/>
        <dbReference type="EC" id="2.5.1.17"/>
    </reaction>
</comment>
<dbReference type="NCBIfam" id="TIGR00708">
    <property type="entry name" value="cobA"/>
    <property type="match status" value="1"/>
</dbReference>
<accession>X7E5C0</accession>
<dbReference type="GO" id="GO:0005524">
    <property type="term" value="F:ATP binding"/>
    <property type="evidence" value="ECO:0007669"/>
    <property type="project" value="UniProtKB-UniRule"/>
</dbReference>
<evidence type="ECO:0000256" key="5">
    <source>
        <dbReference type="ARBA" id="ARBA00024929"/>
    </source>
</evidence>
<comment type="function">
    <text evidence="5 8">Required for both de novo synthesis of the corrin ring for the assimilation of exogenous corrinoids. Participates in the adenosylation of a variety of incomplete and complete corrinoids.</text>
</comment>
<dbReference type="EMBL" id="JAMB01000004">
    <property type="protein sequence ID" value="ETX11259.1"/>
    <property type="molecule type" value="Genomic_DNA"/>
</dbReference>
<dbReference type="NCBIfam" id="NF004637">
    <property type="entry name" value="PRK05986.1"/>
    <property type="match status" value="1"/>
</dbReference>